<dbReference type="EMBL" id="NFHB01000001">
    <property type="protein sequence ID" value="OUN04769.1"/>
    <property type="molecule type" value="Genomic_DNA"/>
</dbReference>
<dbReference type="AlphaFoldDB" id="A0A1Y3R533"/>
<dbReference type="Proteomes" id="UP000322940">
    <property type="component" value="Unassembled WGS sequence"/>
</dbReference>
<protein>
    <submittedName>
        <fullName evidence="2">Uncharacterized protein</fullName>
    </submittedName>
</protein>
<reference evidence="3" key="1">
    <citation type="submission" date="2017-04" db="EMBL/GenBank/DDBJ databases">
        <title>Function of individual gut microbiota members based on whole genome sequencing of pure cultures obtained from chicken caecum.</title>
        <authorList>
            <person name="Medvecky M."/>
            <person name="Cejkova D."/>
            <person name="Polansky O."/>
            <person name="Karasova D."/>
            <person name="Kubasova T."/>
            <person name="Cizek A."/>
            <person name="Rychlik I."/>
        </authorList>
    </citation>
    <scope>NUCLEOTIDE SEQUENCE [LARGE SCALE GENOMIC DNA]</scope>
    <source>
        <strain evidence="3">An90</strain>
    </source>
</reference>
<sequence length="102" mass="11712">MNETMNLHEYYRNHKDAINASIMDIACDLAVGRLLNAHGAPFETFVEADDPDDPDGGTHYKEEYQKEYDTYYDKEYARVAKLMKFDYCQEDGVAASPEDTNT</sequence>
<comment type="caution">
    <text evidence="2">The sequence shown here is derived from an EMBL/GenBank/DDBJ whole genome shotgun (WGS) entry which is preliminary data.</text>
</comment>
<dbReference type="Proteomes" id="UP000195772">
    <property type="component" value="Unassembled WGS sequence"/>
</dbReference>
<evidence type="ECO:0000313" key="4">
    <source>
        <dbReference type="Proteomes" id="UP000322940"/>
    </source>
</evidence>
<dbReference type="EMBL" id="VVXH01000043">
    <property type="protein sequence ID" value="KAA2373540.1"/>
    <property type="molecule type" value="Genomic_DNA"/>
</dbReference>
<accession>A0A1Y3R533</accession>
<evidence type="ECO:0000313" key="2">
    <source>
        <dbReference type="EMBL" id="OUN04769.1"/>
    </source>
</evidence>
<reference evidence="2" key="2">
    <citation type="journal article" date="2018" name="BMC Genomics">
        <title>Whole genome sequencing and function prediction of 133 gut anaerobes isolated from chicken caecum in pure cultures.</title>
        <authorList>
            <person name="Medvecky M."/>
            <person name="Cejkova D."/>
            <person name="Polansky O."/>
            <person name="Karasova D."/>
            <person name="Kubasova T."/>
            <person name="Cizek A."/>
            <person name="Rychlik I."/>
        </authorList>
    </citation>
    <scope>NUCLEOTIDE SEQUENCE</scope>
    <source>
        <strain evidence="2">An90</strain>
    </source>
</reference>
<gene>
    <name evidence="2" type="ORF">B5G41_00205</name>
    <name evidence="1" type="ORF">F2Y10_16570</name>
</gene>
<evidence type="ECO:0000313" key="1">
    <source>
        <dbReference type="EMBL" id="KAA2373540.1"/>
    </source>
</evidence>
<reference evidence="1 4" key="3">
    <citation type="journal article" date="2019" name="Nat. Med.">
        <title>A library of human gut bacterial isolates paired with longitudinal multiomics data enables mechanistic microbiome research.</title>
        <authorList>
            <person name="Poyet M."/>
            <person name="Groussin M."/>
            <person name="Gibbons S.M."/>
            <person name="Avila-Pacheco J."/>
            <person name="Jiang X."/>
            <person name="Kearney S.M."/>
            <person name="Perrotta A.R."/>
            <person name="Berdy B."/>
            <person name="Zhao S."/>
            <person name="Lieberman T.D."/>
            <person name="Swanson P.K."/>
            <person name="Smith M."/>
            <person name="Roesemann S."/>
            <person name="Alexander J.E."/>
            <person name="Rich S.A."/>
            <person name="Livny J."/>
            <person name="Vlamakis H."/>
            <person name="Clish C."/>
            <person name="Bullock K."/>
            <person name="Deik A."/>
            <person name="Scott J."/>
            <person name="Pierce K.A."/>
            <person name="Xavier R.J."/>
            <person name="Alm E.J."/>
        </authorList>
    </citation>
    <scope>NUCLEOTIDE SEQUENCE [LARGE SCALE GENOMIC DNA]</scope>
    <source>
        <strain evidence="1 4">BIOML-A266</strain>
    </source>
</reference>
<organism evidence="2 3">
    <name type="scientific">Alistipes onderdonkii</name>
    <dbReference type="NCBI Taxonomy" id="328813"/>
    <lineage>
        <taxon>Bacteria</taxon>
        <taxon>Pseudomonadati</taxon>
        <taxon>Bacteroidota</taxon>
        <taxon>Bacteroidia</taxon>
        <taxon>Bacteroidales</taxon>
        <taxon>Rikenellaceae</taxon>
        <taxon>Alistipes</taxon>
    </lineage>
</organism>
<proteinExistence type="predicted"/>
<dbReference type="OrthoDB" id="1001638at2"/>
<evidence type="ECO:0000313" key="3">
    <source>
        <dbReference type="Proteomes" id="UP000195772"/>
    </source>
</evidence>
<name>A0A1Y3R533_9BACT</name>